<gene>
    <name evidence="1" type="ORF">E2C01_027077</name>
</gene>
<evidence type="ECO:0000313" key="1">
    <source>
        <dbReference type="EMBL" id="MPC33718.1"/>
    </source>
</evidence>
<protein>
    <submittedName>
        <fullName evidence="1">Uncharacterized protein</fullName>
    </submittedName>
</protein>
<organism evidence="1 2">
    <name type="scientific">Portunus trituberculatus</name>
    <name type="common">Swimming crab</name>
    <name type="synonym">Neptunus trituberculatus</name>
    <dbReference type="NCBI Taxonomy" id="210409"/>
    <lineage>
        <taxon>Eukaryota</taxon>
        <taxon>Metazoa</taxon>
        <taxon>Ecdysozoa</taxon>
        <taxon>Arthropoda</taxon>
        <taxon>Crustacea</taxon>
        <taxon>Multicrustacea</taxon>
        <taxon>Malacostraca</taxon>
        <taxon>Eumalacostraca</taxon>
        <taxon>Eucarida</taxon>
        <taxon>Decapoda</taxon>
        <taxon>Pleocyemata</taxon>
        <taxon>Brachyura</taxon>
        <taxon>Eubrachyura</taxon>
        <taxon>Portunoidea</taxon>
        <taxon>Portunidae</taxon>
        <taxon>Portuninae</taxon>
        <taxon>Portunus</taxon>
    </lineage>
</organism>
<proteinExistence type="predicted"/>
<keyword evidence="2" id="KW-1185">Reference proteome</keyword>
<dbReference type="AlphaFoldDB" id="A0A5B7EK71"/>
<name>A0A5B7EK71_PORTR</name>
<dbReference type="Proteomes" id="UP000324222">
    <property type="component" value="Unassembled WGS sequence"/>
</dbReference>
<dbReference type="EMBL" id="VSRR010002889">
    <property type="protein sequence ID" value="MPC33718.1"/>
    <property type="molecule type" value="Genomic_DNA"/>
</dbReference>
<reference evidence="1 2" key="1">
    <citation type="submission" date="2019-05" db="EMBL/GenBank/DDBJ databases">
        <title>Another draft genome of Portunus trituberculatus and its Hox gene families provides insights of decapod evolution.</title>
        <authorList>
            <person name="Jeong J.-H."/>
            <person name="Song I."/>
            <person name="Kim S."/>
            <person name="Choi T."/>
            <person name="Kim D."/>
            <person name="Ryu S."/>
            <person name="Kim W."/>
        </authorList>
    </citation>
    <scope>NUCLEOTIDE SEQUENCE [LARGE SCALE GENOMIC DNA]</scope>
    <source>
        <tissue evidence="1">Muscle</tissue>
    </source>
</reference>
<evidence type="ECO:0000313" key="2">
    <source>
        <dbReference type="Proteomes" id="UP000324222"/>
    </source>
</evidence>
<sequence>MSPRLLHLLPPYLTFPCVPPRGLCHLSFRSQVEINLLQFLLSAKEVRNPDLKPMVDGPASLLSK</sequence>
<accession>A0A5B7EK71</accession>
<comment type="caution">
    <text evidence="1">The sequence shown here is derived from an EMBL/GenBank/DDBJ whole genome shotgun (WGS) entry which is preliminary data.</text>
</comment>